<protein>
    <submittedName>
        <fullName evidence="1">Uncharacterized protein</fullName>
    </submittedName>
</protein>
<sequence>MGRDRQLERHIGNYLYISFN</sequence>
<dbReference type="AlphaFoldDB" id="L0NBJ8"/>
<gene>
    <name evidence="1" type="ORF">NT26_0769</name>
</gene>
<proteinExistence type="predicted"/>
<keyword evidence="2" id="KW-1185">Reference proteome</keyword>
<dbReference type="KEGG" id="rht:NT26_0769"/>
<dbReference type="Proteomes" id="UP000010792">
    <property type="component" value="Chromosome"/>
</dbReference>
<organism evidence="1 2">
    <name type="scientific">Pseudorhizobium banfieldiae</name>
    <dbReference type="NCBI Taxonomy" id="1125847"/>
    <lineage>
        <taxon>Bacteria</taxon>
        <taxon>Pseudomonadati</taxon>
        <taxon>Pseudomonadota</taxon>
        <taxon>Alphaproteobacteria</taxon>
        <taxon>Hyphomicrobiales</taxon>
        <taxon>Rhizobiaceae</taxon>
        <taxon>Rhizobium/Agrobacterium group</taxon>
        <taxon>Pseudorhizobium</taxon>
    </lineage>
</organism>
<reference evidence="1 2" key="1">
    <citation type="journal article" date="2013" name="Genome Biol. Evol.">
        <title>Life in an arsenic-containing gold mine: genome and physiology of the autotrophic arsenite-oxidizing bacterium rhizobium sp. NT-26.</title>
        <authorList>
            <person name="Andres J."/>
            <person name="Arsene-Ploetze F."/>
            <person name="Barbe V."/>
            <person name="Brochier-Armanet C."/>
            <person name="Cleiss-Arnold J."/>
            <person name="Coppee J.Y."/>
            <person name="Dillies M.A."/>
            <person name="Geist"/>
            <person name="L"/>
            <person name="Joublin A."/>
            <person name="Koechler S."/>
            <person name="Lassalle F."/>
            <person name="Marchal M."/>
            <person name="Medigue C."/>
            <person name="Muller D."/>
            <person name="Nesme X."/>
            <person name="Plewniak F."/>
            <person name="Proux C."/>
            <person name="Ramirez-Bahena M.H."/>
            <person name="Schenowitz C."/>
            <person name="Sismeiro O."/>
            <person name="Vallenet D."/>
            <person name="Santini J.M."/>
            <person name="Bertin P.N."/>
        </authorList>
    </citation>
    <scope>NUCLEOTIDE SEQUENCE [LARGE SCALE GENOMIC DNA]</scope>
    <source>
        <strain evidence="1 2">NT-26</strain>
    </source>
</reference>
<evidence type="ECO:0000313" key="2">
    <source>
        <dbReference type="Proteomes" id="UP000010792"/>
    </source>
</evidence>
<accession>L0NBJ8</accession>
<dbReference type="STRING" id="1125847.NT26_0769"/>
<name>L0NBJ8_9HYPH</name>
<evidence type="ECO:0000313" key="1">
    <source>
        <dbReference type="EMBL" id="CCF18493.1"/>
    </source>
</evidence>
<dbReference type="EMBL" id="FO082820">
    <property type="protein sequence ID" value="CCF18493.1"/>
    <property type="molecule type" value="Genomic_DNA"/>
</dbReference>